<sequence>MYFVTKLAFVAGMAASISQGAVVSPRTSETPLAPLPDLMRAEHNYGFASVDLDGIYRSYHADGTVVDAARLARAQLETYFAALERFAG</sequence>
<protein>
    <submittedName>
        <fullName evidence="2">Uncharacterized protein</fullName>
    </submittedName>
</protein>
<name>A0ABR1Q084_9PEZI</name>
<feature type="chain" id="PRO_5046893679" evidence="1">
    <location>
        <begin position="21"/>
        <end position="88"/>
    </location>
</feature>
<evidence type="ECO:0000313" key="3">
    <source>
        <dbReference type="Proteomes" id="UP001391051"/>
    </source>
</evidence>
<feature type="signal peptide" evidence="1">
    <location>
        <begin position="1"/>
        <end position="20"/>
    </location>
</feature>
<gene>
    <name evidence="2" type="ORF">PG986_012525</name>
</gene>
<evidence type="ECO:0000313" key="2">
    <source>
        <dbReference type="EMBL" id="KAK7943412.1"/>
    </source>
</evidence>
<keyword evidence="1" id="KW-0732">Signal</keyword>
<dbReference type="RefSeq" id="XP_066695443.1">
    <property type="nucleotide sequence ID" value="XM_066848747.1"/>
</dbReference>
<dbReference type="EMBL" id="JAQQWE010000008">
    <property type="protein sequence ID" value="KAK7943412.1"/>
    <property type="molecule type" value="Genomic_DNA"/>
</dbReference>
<comment type="caution">
    <text evidence="2">The sequence shown here is derived from an EMBL/GenBank/DDBJ whole genome shotgun (WGS) entry which is preliminary data.</text>
</comment>
<dbReference type="GeneID" id="92081809"/>
<organism evidence="2 3">
    <name type="scientific">Apiospora aurea</name>
    <dbReference type="NCBI Taxonomy" id="335848"/>
    <lineage>
        <taxon>Eukaryota</taxon>
        <taxon>Fungi</taxon>
        <taxon>Dikarya</taxon>
        <taxon>Ascomycota</taxon>
        <taxon>Pezizomycotina</taxon>
        <taxon>Sordariomycetes</taxon>
        <taxon>Xylariomycetidae</taxon>
        <taxon>Amphisphaeriales</taxon>
        <taxon>Apiosporaceae</taxon>
        <taxon>Apiospora</taxon>
    </lineage>
</organism>
<dbReference type="Proteomes" id="UP001391051">
    <property type="component" value="Unassembled WGS sequence"/>
</dbReference>
<evidence type="ECO:0000256" key="1">
    <source>
        <dbReference type="SAM" id="SignalP"/>
    </source>
</evidence>
<accession>A0ABR1Q084</accession>
<reference evidence="2 3" key="1">
    <citation type="submission" date="2023-01" db="EMBL/GenBank/DDBJ databases">
        <title>Analysis of 21 Apiospora genomes using comparative genomics revels a genus with tremendous synthesis potential of carbohydrate active enzymes and secondary metabolites.</title>
        <authorList>
            <person name="Sorensen T."/>
        </authorList>
    </citation>
    <scope>NUCLEOTIDE SEQUENCE [LARGE SCALE GENOMIC DNA]</scope>
    <source>
        <strain evidence="2 3">CBS 24483</strain>
    </source>
</reference>
<proteinExistence type="predicted"/>
<keyword evidence="3" id="KW-1185">Reference proteome</keyword>